<dbReference type="PANTHER" id="PTHR34990:SF2">
    <property type="entry name" value="BLL8164 PROTEIN"/>
    <property type="match status" value="1"/>
</dbReference>
<sequence>MTTDKTCTSTTAAKDTTPIKDGFTLDSKGIPELNNERKLIVCICDLHLGAEDSYTETKKNREPLVKFLDQIRLAPNIKELVIIGDLVDLWFVPSDTETFRGKTQNEFVRIVAKNNKHVIAAFNNIIRDGKIKVTYVPGNHDLLVTAEDIQSILPGIDQQRDVQGLGSYSPDGHPEIIMEHGHRYNFFCAPDPISNRDIAPGSILPPGYFFTRLATTSVVEGFPEAAGKIPEVTVNSYGEDQILAYIYWKAWYGLMTDFPVNGGFDEKIIKTNIDGFTENYSISDLMPSQISAGGYINMKMYKGSLAAWDERQELNRVSVKIPIKEALIEAGSGAETDAQAEVQYFKNPVSDKRIVVFGHTHEPRIIPSENLKGQKTIYANSGTWIDHNPNFPTMTFVVITPQGNSSVPLYLSLFYYSPDGAITKMDTQSL</sequence>
<dbReference type="Gene3D" id="3.60.21.10">
    <property type="match status" value="1"/>
</dbReference>
<dbReference type="InterPro" id="IPR029052">
    <property type="entry name" value="Metallo-depent_PP-like"/>
</dbReference>
<dbReference type="GO" id="GO:0016020">
    <property type="term" value="C:membrane"/>
    <property type="evidence" value="ECO:0007669"/>
    <property type="project" value="GOC"/>
</dbReference>
<evidence type="ECO:0000256" key="2">
    <source>
        <dbReference type="ARBA" id="ARBA00022519"/>
    </source>
</evidence>
<proteinExistence type="predicted"/>
<evidence type="ECO:0000313" key="7">
    <source>
        <dbReference type="EMBL" id="MPM61835.1"/>
    </source>
</evidence>
<evidence type="ECO:0000256" key="5">
    <source>
        <dbReference type="ARBA" id="ARBA00023211"/>
    </source>
</evidence>
<gene>
    <name evidence="7" type="ORF">SDC9_108698</name>
</gene>
<feature type="domain" description="Calcineurin-like phosphoesterase" evidence="6">
    <location>
        <begin position="40"/>
        <end position="182"/>
    </location>
</feature>
<dbReference type="GO" id="GO:0046872">
    <property type="term" value="F:metal ion binding"/>
    <property type="evidence" value="ECO:0007669"/>
    <property type="project" value="UniProtKB-KW"/>
</dbReference>
<reference evidence="7" key="1">
    <citation type="submission" date="2019-08" db="EMBL/GenBank/DDBJ databases">
        <authorList>
            <person name="Kucharzyk K."/>
            <person name="Murdoch R.W."/>
            <person name="Higgins S."/>
            <person name="Loffler F."/>
        </authorList>
    </citation>
    <scope>NUCLEOTIDE SEQUENCE</scope>
</reference>
<keyword evidence="3" id="KW-0479">Metal-binding</keyword>
<protein>
    <recommendedName>
        <fullName evidence="6">Calcineurin-like phosphoesterase domain-containing protein</fullName>
    </recommendedName>
</protein>
<dbReference type="InterPro" id="IPR043461">
    <property type="entry name" value="LpxH-like"/>
</dbReference>
<comment type="caution">
    <text evidence="7">The sequence shown here is derived from an EMBL/GenBank/DDBJ whole genome shotgun (WGS) entry which is preliminary data.</text>
</comment>
<dbReference type="GO" id="GO:0009245">
    <property type="term" value="P:lipid A biosynthetic process"/>
    <property type="evidence" value="ECO:0007669"/>
    <property type="project" value="TreeGrafter"/>
</dbReference>
<keyword evidence="1" id="KW-1003">Cell membrane</keyword>
<evidence type="ECO:0000256" key="1">
    <source>
        <dbReference type="ARBA" id="ARBA00022475"/>
    </source>
</evidence>
<dbReference type="InterPro" id="IPR004843">
    <property type="entry name" value="Calcineurin-like_PHP"/>
</dbReference>
<dbReference type="EMBL" id="VSSQ01018550">
    <property type="protein sequence ID" value="MPM61835.1"/>
    <property type="molecule type" value="Genomic_DNA"/>
</dbReference>
<keyword evidence="2" id="KW-0997">Cell inner membrane</keyword>
<dbReference type="SUPFAM" id="SSF56300">
    <property type="entry name" value="Metallo-dependent phosphatases"/>
    <property type="match status" value="1"/>
</dbReference>
<name>A0A645B8T7_9ZZZZ</name>
<keyword evidence="5" id="KW-0464">Manganese</keyword>
<evidence type="ECO:0000259" key="6">
    <source>
        <dbReference type="Pfam" id="PF00149"/>
    </source>
</evidence>
<accession>A0A645B8T7</accession>
<dbReference type="AlphaFoldDB" id="A0A645B8T7"/>
<dbReference type="Pfam" id="PF00149">
    <property type="entry name" value="Metallophos"/>
    <property type="match status" value="1"/>
</dbReference>
<keyword evidence="4" id="KW-0472">Membrane</keyword>
<dbReference type="GO" id="GO:0008758">
    <property type="term" value="F:UDP-2,3-diacylglucosamine hydrolase activity"/>
    <property type="evidence" value="ECO:0007669"/>
    <property type="project" value="TreeGrafter"/>
</dbReference>
<evidence type="ECO:0000256" key="4">
    <source>
        <dbReference type="ARBA" id="ARBA00023136"/>
    </source>
</evidence>
<organism evidence="7">
    <name type="scientific">bioreactor metagenome</name>
    <dbReference type="NCBI Taxonomy" id="1076179"/>
    <lineage>
        <taxon>unclassified sequences</taxon>
        <taxon>metagenomes</taxon>
        <taxon>ecological metagenomes</taxon>
    </lineage>
</organism>
<evidence type="ECO:0000256" key="3">
    <source>
        <dbReference type="ARBA" id="ARBA00022723"/>
    </source>
</evidence>
<dbReference type="PANTHER" id="PTHR34990">
    <property type="entry name" value="UDP-2,3-DIACYLGLUCOSAMINE HYDROLASE-RELATED"/>
    <property type="match status" value="1"/>
</dbReference>